<dbReference type="InterPro" id="IPR016032">
    <property type="entry name" value="Sig_transdc_resp-reg_C-effctor"/>
</dbReference>
<dbReference type="GO" id="GO:0003677">
    <property type="term" value="F:DNA binding"/>
    <property type="evidence" value="ECO:0007669"/>
    <property type="project" value="UniProtKB-KW"/>
</dbReference>
<dbReference type="CDD" id="cd06170">
    <property type="entry name" value="LuxR_C_like"/>
    <property type="match status" value="1"/>
</dbReference>
<evidence type="ECO:0000259" key="4">
    <source>
        <dbReference type="PROSITE" id="PS50043"/>
    </source>
</evidence>
<keyword evidence="1" id="KW-0805">Transcription regulation</keyword>
<dbReference type="PROSITE" id="PS50043">
    <property type="entry name" value="HTH_LUXR_2"/>
    <property type="match status" value="1"/>
</dbReference>
<accession>A0A9E6XYB8</accession>
<dbReference type="PANTHER" id="PTHR44688">
    <property type="entry name" value="DNA-BINDING TRANSCRIPTIONAL ACTIVATOR DEVR_DOSR"/>
    <property type="match status" value="1"/>
</dbReference>
<feature type="domain" description="HTH luxR-type" evidence="4">
    <location>
        <begin position="1"/>
        <end position="52"/>
    </location>
</feature>
<organism evidence="5 6">
    <name type="scientific">Capillimicrobium parvum</name>
    <dbReference type="NCBI Taxonomy" id="2884022"/>
    <lineage>
        <taxon>Bacteria</taxon>
        <taxon>Bacillati</taxon>
        <taxon>Actinomycetota</taxon>
        <taxon>Thermoleophilia</taxon>
        <taxon>Solirubrobacterales</taxon>
        <taxon>Capillimicrobiaceae</taxon>
        <taxon>Capillimicrobium</taxon>
    </lineage>
</organism>
<evidence type="ECO:0000313" key="5">
    <source>
        <dbReference type="EMBL" id="UGS36051.1"/>
    </source>
</evidence>
<evidence type="ECO:0000256" key="2">
    <source>
        <dbReference type="ARBA" id="ARBA00023125"/>
    </source>
</evidence>
<sequence length="61" mass="6482">MAELVAKGMTNREIAGALTISRRTAESHLGHILTKLGMTNRVQLAAWIVSNPHAPTNASSS</sequence>
<keyword evidence="6" id="KW-1185">Reference proteome</keyword>
<dbReference type="Gene3D" id="1.10.10.10">
    <property type="entry name" value="Winged helix-like DNA-binding domain superfamily/Winged helix DNA-binding domain"/>
    <property type="match status" value="1"/>
</dbReference>
<evidence type="ECO:0000256" key="3">
    <source>
        <dbReference type="ARBA" id="ARBA00023163"/>
    </source>
</evidence>
<dbReference type="PANTHER" id="PTHR44688:SF16">
    <property type="entry name" value="DNA-BINDING TRANSCRIPTIONAL ACTIVATOR DEVR_DOSR"/>
    <property type="match status" value="1"/>
</dbReference>
<dbReference type="KEGG" id="sbae:DSM104329_02448"/>
<dbReference type="Proteomes" id="UP001162834">
    <property type="component" value="Chromosome"/>
</dbReference>
<dbReference type="AlphaFoldDB" id="A0A9E6XYB8"/>
<keyword evidence="3" id="KW-0804">Transcription</keyword>
<evidence type="ECO:0000256" key="1">
    <source>
        <dbReference type="ARBA" id="ARBA00023015"/>
    </source>
</evidence>
<dbReference type="Pfam" id="PF00196">
    <property type="entry name" value="GerE"/>
    <property type="match status" value="1"/>
</dbReference>
<dbReference type="SUPFAM" id="SSF46894">
    <property type="entry name" value="C-terminal effector domain of the bipartite response regulators"/>
    <property type="match status" value="1"/>
</dbReference>
<dbReference type="GO" id="GO:0006355">
    <property type="term" value="P:regulation of DNA-templated transcription"/>
    <property type="evidence" value="ECO:0007669"/>
    <property type="project" value="InterPro"/>
</dbReference>
<reference evidence="5" key="1">
    <citation type="journal article" date="2022" name="Int. J. Syst. Evol. Microbiol.">
        <title>Pseudomonas aegrilactucae sp. nov. and Pseudomonas morbosilactucae sp. nov., pathogens causing bacterial rot of lettuce in Japan.</title>
        <authorList>
            <person name="Sawada H."/>
            <person name="Fujikawa T."/>
            <person name="Satou M."/>
        </authorList>
    </citation>
    <scope>NUCLEOTIDE SEQUENCE</scope>
    <source>
        <strain evidence="5">0166_1</strain>
    </source>
</reference>
<dbReference type="InterPro" id="IPR000792">
    <property type="entry name" value="Tscrpt_reg_LuxR_C"/>
</dbReference>
<dbReference type="SMART" id="SM00421">
    <property type="entry name" value="HTH_LUXR"/>
    <property type="match status" value="1"/>
</dbReference>
<dbReference type="InterPro" id="IPR036388">
    <property type="entry name" value="WH-like_DNA-bd_sf"/>
</dbReference>
<keyword evidence="2" id="KW-0238">DNA-binding</keyword>
<dbReference type="EMBL" id="CP087164">
    <property type="protein sequence ID" value="UGS36051.1"/>
    <property type="molecule type" value="Genomic_DNA"/>
</dbReference>
<gene>
    <name evidence="5" type="ORF">DSM104329_02448</name>
</gene>
<proteinExistence type="predicted"/>
<protein>
    <recommendedName>
        <fullName evidence="4">HTH luxR-type domain-containing protein</fullName>
    </recommendedName>
</protein>
<evidence type="ECO:0000313" key="6">
    <source>
        <dbReference type="Proteomes" id="UP001162834"/>
    </source>
</evidence>
<dbReference type="PRINTS" id="PR00038">
    <property type="entry name" value="HTHLUXR"/>
</dbReference>
<name>A0A9E6XYB8_9ACTN</name>